<sequence length="102" mass="11813">MKTLKFQGDIGLDEVFNHHKIEIYNNLLKSIKEHYLDLEHTEVTVVKISINETDYTINLSRDKFISGLEGAITFYESCEEYEKCAECVIIINALKKNNTLEV</sequence>
<gene>
    <name evidence="2" type="ORF">UFOVP1247_316</name>
    <name evidence="1" type="ORF">UFOVP970_3</name>
</gene>
<protein>
    <submittedName>
        <fullName evidence="1">Uncharacterized protein</fullName>
    </submittedName>
</protein>
<accession>A0A6J5PRS4</accession>
<proteinExistence type="predicted"/>
<evidence type="ECO:0000313" key="1">
    <source>
        <dbReference type="EMBL" id="CAB4173697.1"/>
    </source>
</evidence>
<dbReference type="EMBL" id="LR796916">
    <property type="protein sequence ID" value="CAB4173697.1"/>
    <property type="molecule type" value="Genomic_DNA"/>
</dbReference>
<evidence type="ECO:0000313" key="2">
    <source>
        <dbReference type="EMBL" id="CAB4193945.1"/>
    </source>
</evidence>
<organism evidence="1">
    <name type="scientific">uncultured Caudovirales phage</name>
    <dbReference type="NCBI Taxonomy" id="2100421"/>
    <lineage>
        <taxon>Viruses</taxon>
        <taxon>Duplodnaviria</taxon>
        <taxon>Heunggongvirae</taxon>
        <taxon>Uroviricota</taxon>
        <taxon>Caudoviricetes</taxon>
        <taxon>Peduoviridae</taxon>
        <taxon>Maltschvirus</taxon>
        <taxon>Maltschvirus maltsch</taxon>
    </lineage>
</organism>
<dbReference type="EMBL" id="LR797195">
    <property type="protein sequence ID" value="CAB4193945.1"/>
    <property type="molecule type" value="Genomic_DNA"/>
</dbReference>
<name>A0A6J5PRS4_9CAUD</name>
<reference evidence="1" key="1">
    <citation type="submission" date="2020-05" db="EMBL/GenBank/DDBJ databases">
        <authorList>
            <person name="Chiriac C."/>
            <person name="Salcher M."/>
            <person name="Ghai R."/>
            <person name="Kavagutti S V."/>
        </authorList>
    </citation>
    <scope>NUCLEOTIDE SEQUENCE</scope>
</reference>